<evidence type="ECO:0000313" key="2">
    <source>
        <dbReference type="EMBL" id="EMD31828.1"/>
    </source>
</evidence>
<keyword evidence="3" id="KW-1185">Reference proteome</keyword>
<feature type="non-terminal residue" evidence="2">
    <location>
        <position position="1"/>
    </location>
</feature>
<feature type="region of interest" description="Disordered" evidence="1">
    <location>
        <begin position="89"/>
        <end position="128"/>
    </location>
</feature>
<dbReference type="AlphaFoldDB" id="M2Q4U2"/>
<evidence type="ECO:0000313" key="3">
    <source>
        <dbReference type="Proteomes" id="UP000016930"/>
    </source>
</evidence>
<organism evidence="2 3">
    <name type="scientific">Ceriporiopsis subvermispora (strain B)</name>
    <name type="common">White-rot fungus</name>
    <name type="synonym">Gelatoporia subvermispora</name>
    <dbReference type="NCBI Taxonomy" id="914234"/>
    <lineage>
        <taxon>Eukaryota</taxon>
        <taxon>Fungi</taxon>
        <taxon>Dikarya</taxon>
        <taxon>Basidiomycota</taxon>
        <taxon>Agaricomycotina</taxon>
        <taxon>Agaricomycetes</taxon>
        <taxon>Polyporales</taxon>
        <taxon>Gelatoporiaceae</taxon>
        <taxon>Gelatoporia</taxon>
    </lineage>
</organism>
<accession>M2Q4U2</accession>
<sequence>LISLFTPSFTRDAQLLLAQVHSSLQYLTQHPPRRCPLRAVRHRYARAARAQHRLRQAVYHGDHRRLLPHCLVDLLRACVARREPRARRVRAGPPPARPLYFLRRRRGEGGRRRGAADEPTPPRKRRRRECRVTWLAALLPPAPLPTRTLNLARGRACTATYHNRLNPTHHPTP</sequence>
<protein>
    <submittedName>
        <fullName evidence="2">Uncharacterized protein</fullName>
    </submittedName>
</protein>
<feature type="compositionally biased region" description="Basic and acidic residues" evidence="1">
    <location>
        <begin position="107"/>
        <end position="116"/>
    </location>
</feature>
<evidence type="ECO:0000256" key="1">
    <source>
        <dbReference type="SAM" id="MobiDB-lite"/>
    </source>
</evidence>
<proteinExistence type="predicted"/>
<dbReference type="Proteomes" id="UP000016930">
    <property type="component" value="Unassembled WGS sequence"/>
</dbReference>
<dbReference type="EMBL" id="KB445815">
    <property type="protein sequence ID" value="EMD31828.1"/>
    <property type="molecule type" value="Genomic_DNA"/>
</dbReference>
<name>M2Q4U2_CERS8</name>
<dbReference type="HOGENOM" id="CLU_1551257_0_0_1"/>
<gene>
    <name evidence="2" type="ORF">CERSUDRAFT_119397</name>
</gene>
<reference evidence="2 3" key="1">
    <citation type="journal article" date="2012" name="Proc. Natl. Acad. Sci. U.S.A.">
        <title>Comparative genomics of Ceriporiopsis subvermispora and Phanerochaete chrysosporium provide insight into selective ligninolysis.</title>
        <authorList>
            <person name="Fernandez-Fueyo E."/>
            <person name="Ruiz-Duenas F.J."/>
            <person name="Ferreira P."/>
            <person name="Floudas D."/>
            <person name="Hibbett D.S."/>
            <person name="Canessa P."/>
            <person name="Larrondo L.F."/>
            <person name="James T.Y."/>
            <person name="Seelenfreund D."/>
            <person name="Lobos S."/>
            <person name="Polanco R."/>
            <person name="Tello M."/>
            <person name="Honda Y."/>
            <person name="Watanabe T."/>
            <person name="Watanabe T."/>
            <person name="Ryu J.S."/>
            <person name="Kubicek C.P."/>
            <person name="Schmoll M."/>
            <person name="Gaskell J."/>
            <person name="Hammel K.E."/>
            <person name="St John F.J."/>
            <person name="Vanden Wymelenberg A."/>
            <person name="Sabat G."/>
            <person name="Splinter BonDurant S."/>
            <person name="Syed K."/>
            <person name="Yadav J.S."/>
            <person name="Doddapaneni H."/>
            <person name="Subramanian V."/>
            <person name="Lavin J.L."/>
            <person name="Oguiza J.A."/>
            <person name="Perez G."/>
            <person name="Pisabarro A.G."/>
            <person name="Ramirez L."/>
            <person name="Santoyo F."/>
            <person name="Master E."/>
            <person name="Coutinho P.M."/>
            <person name="Henrissat B."/>
            <person name="Lombard V."/>
            <person name="Magnuson J.K."/>
            <person name="Kuees U."/>
            <person name="Hori C."/>
            <person name="Igarashi K."/>
            <person name="Samejima M."/>
            <person name="Held B.W."/>
            <person name="Barry K.W."/>
            <person name="LaButti K.M."/>
            <person name="Lapidus A."/>
            <person name="Lindquist E.A."/>
            <person name="Lucas S.M."/>
            <person name="Riley R."/>
            <person name="Salamov A.A."/>
            <person name="Hoffmeister D."/>
            <person name="Schwenk D."/>
            <person name="Hadar Y."/>
            <person name="Yarden O."/>
            <person name="de Vries R.P."/>
            <person name="Wiebenga A."/>
            <person name="Stenlid J."/>
            <person name="Eastwood D."/>
            <person name="Grigoriev I.V."/>
            <person name="Berka R.M."/>
            <person name="Blanchette R.A."/>
            <person name="Kersten P."/>
            <person name="Martinez A.T."/>
            <person name="Vicuna R."/>
            <person name="Cullen D."/>
        </authorList>
    </citation>
    <scope>NUCLEOTIDE SEQUENCE [LARGE SCALE GENOMIC DNA]</scope>
    <source>
        <strain evidence="2 3">B</strain>
    </source>
</reference>